<sequence length="150" mass="16482">MMLTMIDAVTKTLTLYETALELILGSWSQAQEPNGRGIDRSNNLSSTHNRSSDSSVDTKPTVIVTEVTAYLGRLELGREESAIVAREALRHATMPLGEMLHDIEEDMSTILDPANTRGNGHVGMGEVGQLMPRLIRLLGRISSSYSKPWT</sequence>
<comment type="caution">
    <text evidence="2">The sequence shown here is derived from an EMBL/GenBank/DDBJ whole genome shotgun (WGS) entry which is preliminary data.</text>
</comment>
<evidence type="ECO:0000256" key="1">
    <source>
        <dbReference type="SAM" id="MobiDB-lite"/>
    </source>
</evidence>
<reference evidence="2" key="1">
    <citation type="submission" date="2022-12" db="EMBL/GenBank/DDBJ databases">
        <authorList>
            <person name="Petersen C."/>
        </authorList>
    </citation>
    <scope>NUCLEOTIDE SEQUENCE</scope>
    <source>
        <strain evidence="2">IBT 17660</strain>
    </source>
</reference>
<evidence type="ECO:0000313" key="3">
    <source>
        <dbReference type="Proteomes" id="UP001147760"/>
    </source>
</evidence>
<keyword evidence="3" id="KW-1185">Reference proteome</keyword>
<feature type="compositionally biased region" description="Polar residues" evidence="1">
    <location>
        <begin position="40"/>
        <end position="58"/>
    </location>
</feature>
<name>A0A9W9X997_9EURO</name>
<dbReference type="AlphaFoldDB" id="A0A9W9X997"/>
<feature type="region of interest" description="Disordered" evidence="1">
    <location>
        <begin position="31"/>
        <end position="58"/>
    </location>
</feature>
<gene>
    <name evidence="2" type="ORF">N7530_000814</name>
</gene>
<dbReference type="EMBL" id="JAPWDO010000001">
    <property type="protein sequence ID" value="KAJ5486514.1"/>
    <property type="molecule type" value="Genomic_DNA"/>
</dbReference>
<dbReference type="Proteomes" id="UP001147760">
    <property type="component" value="Unassembled WGS sequence"/>
</dbReference>
<organism evidence="2 3">
    <name type="scientific">Penicillium desertorum</name>
    <dbReference type="NCBI Taxonomy" id="1303715"/>
    <lineage>
        <taxon>Eukaryota</taxon>
        <taxon>Fungi</taxon>
        <taxon>Dikarya</taxon>
        <taxon>Ascomycota</taxon>
        <taxon>Pezizomycotina</taxon>
        <taxon>Eurotiomycetes</taxon>
        <taxon>Eurotiomycetidae</taxon>
        <taxon>Eurotiales</taxon>
        <taxon>Aspergillaceae</taxon>
        <taxon>Penicillium</taxon>
    </lineage>
</organism>
<reference evidence="2" key="2">
    <citation type="journal article" date="2023" name="IMA Fungus">
        <title>Comparative genomic study of the Penicillium genus elucidates a diverse pangenome and 15 lateral gene transfer events.</title>
        <authorList>
            <person name="Petersen C."/>
            <person name="Sorensen T."/>
            <person name="Nielsen M.R."/>
            <person name="Sondergaard T.E."/>
            <person name="Sorensen J.L."/>
            <person name="Fitzpatrick D.A."/>
            <person name="Frisvad J.C."/>
            <person name="Nielsen K.L."/>
        </authorList>
    </citation>
    <scope>NUCLEOTIDE SEQUENCE</scope>
    <source>
        <strain evidence="2">IBT 17660</strain>
    </source>
</reference>
<accession>A0A9W9X997</accession>
<proteinExistence type="predicted"/>
<dbReference type="OrthoDB" id="4360875at2759"/>
<evidence type="ECO:0000313" key="2">
    <source>
        <dbReference type="EMBL" id="KAJ5486514.1"/>
    </source>
</evidence>
<protein>
    <submittedName>
        <fullName evidence="2">Uncharacterized protein</fullName>
    </submittedName>
</protein>